<dbReference type="PANTHER" id="PTHR20842">
    <property type="entry name" value="PROTEASE S51 ALPHA-ASPARTYL DIPEPTIDASE"/>
    <property type="match status" value="1"/>
</dbReference>
<dbReference type="GO" id="GO:0006508">
    <property type="term" value="P:proteolysis"/>
    <property type="evidence" value="ECO:0007669"/>
    <property type="project" value="UniProtKB-KW"/>
</dbReference>
<dbReference type="AlphaFoldDB" id="A0A7S2NTP8"/>
<dbReference type="PANTHER" id="PTHR20842:SF0">
    <property type="entry name" value="ALPHA-ASPARTYL DIPEPTIDASE"/>
    <property type="match status" value="1"/>
</dbReference>
<keyword evidence="4" id="KW-0720">Serine protease</keyword>
<evidence type="ECO:0000256" key="6">
    <source>
        <dbReference type="SAM" id="SignalP"/>
    </source>
</evidence>
<accession>A0A7S2NTP8</accession>
<comment type="similarity">
    <text evidence="1">Belongs to the peptidase S51 family.</text>
</comment>
<evidence type="ECO:0000256" key="2">
    <source>
        <dbReference type="ARBA" id="ARBA00022670"/>
    </source>
</evidence>
<feature type="chain" id="PRO_5031225694" evidence="6">
    <location>
        <begin position="19"/>
        <end position="503"/>
    </location>
</feature>
<dbReference type="EMBL" id="HBGY01002620">
    <property type="protein sequence ID" value="CAD9558675.1"/>
    <property type="molecule type" value="Transcribed_RNA"/>
</dbReference>
<reference evidence="7" key="1">
    <citation type="submission" date="2021-01" db="EMBL/GenBank/DDBJ databases">
        <authorList>
            <person name="Corre E."/>
            <person name="Pelletier E."/>
            <person name="Niang G."/>
            <person name="Scheremetjew M."/>
            <person name="Finn R."/>
            <person name="Kale V."/>
            <person name="Holt S."/>
            <person name="Cochrane G."/>
            <person name="Meng A."/>
            <person name="Brown T."/>
            <person name="Cohen L."/>
        </authorList>
    </citation>
    <scope>NUCLEOTIDE SEQUENCE</scope>
    <source>
        <strain evidence="7">B650</strain>
    </source>
</reference>
<gene>
    <name evidence="7" type="ORF">LDAN0321_LOCUS1712</name>
</gene>
<organism evidence="7">
    <name type="scientific">Leptocylindrus danicus</name>
    <dbReference type="NCBI Taxonomy" id="163516"/>
    <lineage>
        <taxon>Eukaryota</taxon>
        <taxon>Sar</taxon>
        <taxon>Stramenopiles</taxon>
        <taxon>Ochrophyta</taxon>
        <taxon>Bacillariophyta</taxon>
        <taxon>Coscinodiscophyceae</taxon>
        <taxon>Chaetocerotophycidae</taxon>
        <taxon>Leptocylindrales</taxon>
        <taxon>Leptocylindraceae</taxon>
        <taxon>Leptocylindrus</taxon>
    </lineage>
</organism>
<dbReference type="Pfam" id="PF03575">
    <property type="entry name" value="Peptidase_S51"/>
    <property type="match status" value="1"/>
</dbReference>
<feature type="region of interest" description="Disordered" evidence="5">
    <location>
        <begin position="237"/>
        <end position="256"/>
    </location>
</feature>
<evidence type="ECO:0000313" key="7">
    <source>
        <dbReference type="EMBL" id="CAD9558675.1"/>
    </source>
</evidence>
<dbReference type="InterPro" id="IPR005320">
    <property type="entry name" value="Peptidase_S51"/>
</dbReference>
<evidence type="ECO:0000256" key="3">
    <source>
        <dbReference type="ARBA" id="ARBA00022801"/>
    </source>
</evidence>
<sequence>MFRQLMMLFLSASNYAQAFSFYSRKIFRAGEARIRTFLSANYIERKIPLVSSPRSFPSDNNEISTKQQPPTFANRALLISSFTDGVAPAAAPAQQFLKTSLISTLANDALEQVEDVVESSAVQSPCCGPDMEAVAVMEELQDALLDLNQSERAAESTAELVSNKGDLLEDILQHVSASYGIVSDADDADARSVRSRASSASDADDDHSASDTAATAAPPVTVRLLYIPTAMYALRADSTSTPGKQRQRARYDGKQRRKQVEELLYDMLNEHTTGTATTLDTASDPASSTNNDSSAAASVNVNILAVTLDLDDGSIKQPVGSDDPDDFPKDGEEALTDWSPHMIYVEGGNTFWLHHCMTKGGWADKIVAACSGPSGAVYCGKSAGAIIAGKHVETATWKQMDDPSVVPGMEEYEDWAGVSGLSLCGDLSIFPHMASKWEDLVEEKQKDIDDSAVLLTDWDVCCISGDTKEATFIGIESSTNPEVTGTTSSVTDGGSANTDLVRA</sequence>
<dbReference type="GO" id="GO:0008236">
    <property type="term" value="F:serine-type peptidase activity"/>
    <property type="evidence" value="ECO:0007669"/>
    <property type="project" value="UniProtKB-KW"/>
</dbReference>
<protein>
    <submittedName>
        <fullName evidence="7">Uncharacterized protein</fullName>
    </submittedName>
</protein>
<feature type="region of interest" description="Disordered" evidence="5">
    <location>
        <begin position="192"/>
        <end position="215"/>
    </location>
</feature>
<dbReference type="InterPro" id="IPR029062">
    <property type="entry name" value="Class_I_gatase-like"/>
</dbReference>
<proteinExistence type="inferred from homology"/>
<evidence type="ECO:0000256" key="4">
    <source>
        <dbReference type="ARBA" id="ARBA00022825"/>
    </source>
</evidence>
<keyword evidence="2" id="KW-0645">Protease</keyword>
<keyword evidence="3" id="KW-0378">Hydrolase</keyword>
<feature type="compositionally biased region" description="Low complexity" evidence="5">
    <location>
        <begin position="483"/>
        <end position="495"/>
    </location>
</feature>
<feature type="signal peptide" evidence="6">
    <location>
        <begin position="1"/>
        <end position="18"/>
    </location>
</feature>
<feature type="region of interest" description="Disordered" evidence="5">
    <location>
        <begin position="275"/>
        <end position="294"/>
    </location>
</feature>
<feature type="region of interest" description="Disordered" evidence="5">
    <location>
        <begin position="481"/>
        <end position="503"/>
    </location>
</feature>
<name>A0A7S2NTP8_9STRA</name>
<dbReference type="Gene3D" id="3.40.50.880">
    <property type="match status" value="1"/>
</dbReference>
<evidence type="ECO:0000256" key="1">
    <source>
        <dbReference type="ARBA" id="ARBA00006534"/>
    </source>
</evidence>
<evidence type="ECO:0000256" key="5">
    <source>
        <dbReference type="SAM" id="MobiDB-lite"/>
    </source>
</evidence>
<keyword evidence="6" id="KW-0732">Signal</keyword>